<gene>
    <name evidence="1" type="ordered locus">Calkr_0962</name>
</gene>
<dbReference type="KEGG" id="cki:Calkr_0962"/>
<dbReference type="InterPro" id="IPR029025">
    <property type="entry name" value="T3SS_substrate_exporter_C"/>
</dbReference>
<evidence type="ECO:0000313" key="1">
    <source>
        <dbReference type="EMBL" id="ADQ40476.1"/>
    </source>
</evidence>
<dbReference type="Proteomes" id="UP000009256">
    <property type="component" value="Chromosome"/>
</dbReference>
<dbReference type="InterPro" id="IPR006135">
    <property type="entry name" value="T3SS_substrate_exporter"/>
</dbReference>
<sequence length="94" mass="10845">MNKKKVKKAVAIKYELEDIAPKIIAKGKGYVAEKIIEKAKDEDIPVYEDQSIAEKLFNLELQEYIPEDLYEVVAQILVFIGYLDKINKDGENKR</sequence>
<dbReference type="PANTHER" id="PTHR30531">
    <property type="entry name" value="FLAGELLAR BIOSYNTHETIC PROTEIN FLHB"/>
    <property type="match status" value="1"/>
</dbReference>
<name>E4S522_CALA7</name>
<dbReference type="PANTHER" id="PTHR30531:SF12">
    <property type="entry name" value="FLAGELLAR BIOSYNTHETIC PROTEIN FLHB"/>
    <property type="match status" value="1"/>
</dbReference>
<dbReference type="AlphaFoldDB" id="E4S522"/>
<accession>E4S522</accession>
<dbReference type="SUPFAM" id="SSF160544">
    <property type="entry name" value="EscU C-terminal domain-like"/>
    <property type="match status" value="1"/>
</dbReference>
<dbReference type="EMBL" id="CP002326">
    <property type="protein sequence ID" value="ADQ40476.1"/>
    <property type="molecule type" value="Genomic_DNA"/>
</dbReference>
<evidence type="ECO:0000313" key="2">
    <source>
        <dbReference type="Proteomes" id="UP000009256"/>
    </source>
</evidence>
<dbReference type="Gene3D" id="3.40.1690.10">
    <property type="entry name" value="secretion proteins EscU"/>
    <property type="match status" value="1"/>
</dbReference>
<dbReference type="RefSeq" id="WP_013432291.1">
    <property type="nucleotide sequence ID" value="NC_014721.1"/>
</dbReference>
<reference key="1">
    <citation type="submission" date="2010-11" db="EMBL/GenBank/DDBJ databases">
        <title>Complete sequence of chromosome of Caldicellulosiruptor kristjanssonii 177R1B.</title>
        <authorList>
            <consortium name="US DOE Joint Genome Institute"/>
            <person name="Lucas S."/>
            <person name="Copeland A."/>
            <person name="Lapidus A."/>
            <person name="Cheng J.-F."/>
            <person name="Bruce D."/>
            <person name="Goodwin L."/>
            <person name="Pitluck S."/>
            <person name="Davenport K."/>
            <person name="Detter J.C."/>
            <person name="Han C."/>
            <person name="Tapia R."/>
            <person name="Land M."/>
            <person name="Hauser L."/>
            <person name="Jeffries C."/>
            <person name="Kyrpides N."/>
            <person name="Ivanova N."/>
            <person name="Mikhailova N."/>
            <person name="Blumer-Schuette S.E."/>
            <person name="Kelly R.M."/>
            <person name="Woyke T."/>
        </authorList>
    </citation>
    <scope>NUCLEOTIDE SEQUENCE</scope>
    <source>
        <strain>177R1B</strain>
    </source>
</reference>
<proteinExistence type="predicted"/>
<dbReference type="OrthoDB" id="9810419at2"/>
<reference evidence="1 2" key="2">
    <citation type="journal article" date="2011" name="J. Bacteriol.">
        <title>Complete genome sequences for the anaerobic, extremely thermophilic plant biomass-degrading bacteria Caldicellulosiruptor hydrothermalis, Caldicellulosiruptor kristjanssonii, Caldicellulosiruptor kronotskyensis, Caldicellulosiruptor owensenis, and Caldicellulosiruptor lactoaceticus.</title>
        <authorList>
            <person name="Blumer-Schuette S.E."/>
            <person name="Ozdemir I."/>
            <person name="Mistry D."/>
            <person name="Lucas S."/>
            <person name="Lapidus A."/>
            <person name="Cheng J.F."/>
            <person name="Goodwin L.A."/>
            <person name="Pitluck S."/>
            <person name="Land M.L."/>
            <person name="Hauser L.J."/>
            <person name="Woyke T."/>
            <person name="Mikhailova N."/>
            <person name="Pati A."/>
            <person name="Kyrpides N.C."/>
            <person name="Ivanova N."/>
            <person name="Detter J.C."/>
            <person name="Walston-Davenport K."/>
            <person name="Han S."/>
            <person name="Adams M.W."/>
            <person name="Kelly R.M."/>
        </authorList>
    </citation>
    <scope>NUCLEOTIDE SEQUENCE [LARGE SCALE GENOMIC DNA]</scope>
    <source>
        <strain evidence="2">ATCC 700853 / DSM 12137 / I77R1B</strain>
    </source>
</reference>
<keyword evidence="2" id="KW-1185">Reference proteome</keyword>
<protein>
    <submittedName>
        <fullName evidence="1">Type III secretion exporter</fullName>
    </submittedName>
</protein>
<dbReference type="Pfam" id="PF01312">
    <property type="entry name" value="Bac_export_2"/>
    <property type="match status" value="1"/>
</dbReference>
<dbReference type="GO" id="GO:0009306">
    <property type="term" value="P:protein secretion"/>
    <property type="evidence" value="ECO:0007669"/>
    <property type="project" value="InterPro"/>
</dbReference>
<dbReference type="HOGENOM" id="CLU_041013_4_2_9"/>
<dbReference type="STRING" id="632335.Calkr_0962"/>
<dbReference type="GO" id="GO:0005886">
    <property type="term" value="C:plasma membrane"/>
    <property type="evidence" value="ECO:0007669"/>
    <property type="project" value="TreeGrafter"/>
</dbReference>
<organism evidence="1 2">
    <name type="scientific">Caldicellulosiruptor acetigenus (strain ATCC 700853 / DSM 12137 / I77R1B)</name>
    <name type="common">Caldicellulosiruptor kristjanssonii</name>
    <dbReference type="NCBI Taxonomy" id="632335"/>
    <lineage>
        <taxon>Bacteria</taxon>
        <taxon>Bacillati</taxon>
        <taxon>Bacillota</taxon>
        <taxon>Bacillota incertae sedis</taxon>
        <taxon>Caldicellulosiruptorales</taxon>
        <taxon>Caldicellulosiruptoraceae</taxon>
        <taxon>Caldicellulosiruptor</taxon>
    </lineage>
</organism>
<dbReference type="eggNOG" id="COG2257">
    <property type="taxonomic scope" value="Bacteria"/>
</dbReference>